<feature type="region of interest" description="Disordered" evidence="10">
    <location>
        <begin position="575"/>
        <end position="603"/>
    </location>
</feature>
<evidence type="ECO:0000256" key="5">
    <source>
        <dbReference type="ARBA" id="ARBA00022927"/>
    </source>
</evidence>
<accession>B7FQB5</accession>
<organism evidence="11 12">
    <name type="scientific">Phaeodactylum tricornutum (strain CCAP 1055/1)</name>
    <dbReference type="NCBI Taxonomy" id="556484"/>
    <lineage>
        <taxon>Eukaryota</taxon>
        <taxon>Sar</taxon>
        <taxon>Stramenopiles</taxon>
        <taxon>Ochrophyta</taxon>
        <taxon>Bacillariophyta</taxon>
        <taxon>Bacillariophyceae</taxon>
        <taxon>Bacillariophycidae</taxon>
        <taxon>Naviculales</taxon>
        <taxon>Phaeodactylaceae</taxon>
        <taxon>Phaeodactylum</taxon>
    </lineage>
</organism>
<dbReference type="HOGENOM" id="CLU_411359_0_0_1"/>
<dbReference type="eggNOG" id="KOG2069">
    <property type="taxonomic scope" value="Eukaryota"/>
</dbReference>
<dbReference type="EMBL" id="CM000605">
    <property type="protein sequence ID" value="EEC51831.1"/>
    <property type="molecule type" value="Genomic_DNA"/>
</dbReference>
<dbReference type="KEGG" id="pti:PHATRDRAFT_43008"/>
<evidence type="ECO:0000256" key="8">
    <source>
        <dbReference type="ARBA" id="ARBA00031347"/>
    </source>
</evidence>
<dbReference type="GO" id="GO:0015031">
    <property type="term" value="P:protein transport"/>
    <property type="evidence" value="ECO:0007669"/>
    <property type="project" value="UniProtKB-KW"/>
</dbReference>
<comment type="similarity">
    <text evidence="2">Belongs to the COG8 family.</text>
</comment>
<dbReference type="InParanoid" id="B7FQB5"/>
<dbReference type="GO" id="GO:0006891">
    <property type="term" value="P:intra-Golgi vesicle-mediated transport"/>
    <property type="evidence" value="ECO:0007669"/>
    <property type="project" value="TreeGrafter"/>
</dbReference>
<name>B7FQB5_PHATC</name>
<dbReference type="OrthoDB" id="1661054at2759"/>
<sequence>MKSSLRVPNFVVAFVSAPHCAKLEPGSVRTNSGVDTAGRIFHGSETGITLSRSRASMGDILLDTSGGGVDERNVAKAALDAAEEQLQSLCASHAGTFVSVERRGRAMEDALQELQATIKRAEAQVVNAQQALEQDDDKDTSLAVLSEKHRVRRRTLLQHSSLLELLELPSLMDACVRSNLYEEALSIAAFSNTLERRHGDSNDVVKKVILQIRSRQSDLRRHLLHRLKAPVTMPDCLEVVTALRRLNSIDLERQSEANLERVHAAMELRLQVDFLEARDTWLDSTPSFTTGRPSGAAEELLDIIERYRTRVFEVATQFNAIFRQQSSKPESTVSLLSLWTSRRIHSFLSLLSLHLASMDDAASLRDALEASVFFASSMGRLGADFTAQLPALFEPKMHALVVAPWKEGSHQLIETLKICADAGISSPLLSHDPEPVGSVLVGLTEPQPPPRVLMSVPPLARFVNSILTGLNELRRCLLPGIFSRLRTSLDELLQGIQVDLQANERSVLTPGLRGDAKGLRAAAEHLQSVFSRIVEPYARGSLEAALGYEARAEHFHQILYKNERGPELVTGVEGVTEEKNDSTEESMIDPTEFDASEDAKQTKTEGFLDRAEVEVASLEGEANVEVDDY</sequence>
<dbReference type="InterPro" id="IPR016159">
    <property type="entry name" value="Cullin_repeat-like_dom_sf"/>
</dbReference>
<evidence type="ECO:0000256" key="2">
    <source>
        <dbReference type="ARBA" id="ARBA00006419"/>
    </source>
</evidence>
<keyword evidence="9" id="KW-0175">Coiled coil</keyword>
<evidence type="ECO:0000256" key="9">
    <source>
        <dbReference type="SAM" id="Coils"/>
    </source>
</evidence>
<dbReference type="GO" id="GO:0000139">
    <property type="term" value="C:Golgi membrane"/>
    <property type="evidence" value="ECO:0007669"/>
    <property type="project" value="UniProtKB-SubCell"/>
</dbReference>
<protein>
    <recommendedName>
        <fullName evidence="3">Conserved oligomeric Golgi complex subunit 8</fullName>
    </recommendedName>
    <alternativeName>
        <fullName evidence="8">Component of oligomeric Golgi complex 8</fullName>
    </alternativeName>
</protein>
<evidence type="ECO:0000313" key="11">
    <source>
        <dbReference type="EMBL" id="EEC51831.1"/>
    </source>
</evidence>
<evidence type="ECO:0000256" key="6">
    <source>
        <dbReference type="ARBA" id="ARBA00023034"/>
    </source>
</evidence>
<keyword evidence="7" id="KW-0472">Membrane</keyword>
<gene>
    <name evidence="11" type="ORF">PHATRDRAFT_43008</name>
</gene>
<dbReference type="InterPro" id="IPR007255">
    <property type="entry name" value="COG8"/>
</dbReference>
<dbReference type="SUPFAM" id="SSF74788">
    <property type="entry name" value="Cullin repeat-like"/>
    <property type="match status" value="1"/>
</dbReference>
<dbReference type="Pfam" id="PF04124">
    <property type="entry name" value="Dor1"/>
    <property type="match status" value="1"/>
</dbReference>
<feature type="coiled-coil region" evidence="9">
    <location>
        <begin position="72"/>
        <end position="138"/>
    </location>
</feature>
<dbReference type="AlphaFoldDB" id="B7FQB5"/>
<dbReference type="PANTHER" id="PTHR21311">
    <property type="entry name" value="CONSERVED OLIGOMERIC GOLGI COMPLEX COMPONENT 8"/>
    <property type="match status" value="1"/>
</dbReference>
<dbReference type="STRING" id="556484.B7FQB5"/>
<evidence type="ECO:0000256" key="3">
    <source>
        <dbReference type="ARBA" id="ARBA00020983"/>
    </source>
</evidence>
<keyword evidence="12" id="KW-1185">Reference proteome</keyword>
<keyword evidence="6" id="KW-0333">Golgi apparatus</keyword>
<feature type="compositionally biased region" description="Acidic residues" evidence="10">
    <location>
        <begin position="583"/>
        <end position="596"/>
    </location>
</feature>
<proteinExistence type="inferred from homology"/>
<dbReference type="GeneID" id="7196227"/>
<reference evidence="11 12" key="1">
    <citation type="journal article" date="2008" name="Nature">
        <title>The Phaeodactylum genome reveals the evolutionary history of diatom genomes.</title>
        <authorList>
            <person name="Bowler C."/>
            <person name="Allen A.E."/>
            <person name="Badger J.H."/>
            <person name="Grimwood J."/>
            <person name="Jabbari K."/>
            <person name="Kuo A."/>
            <person name="Maheswari U."/>
            <person name="Martens C."/>
            <person name="Maumus F."/>
            <person name="Otillar R.P."/>
            <person name="Rayko E."/>
            <person name="Salamov A."/>
            <person name="Vandepoele K."/>
            <person name="Beszteri B."/>
            <person name="Gruber A."/>
            <person name="Heijde M."/>
            <person name="Katinka M."/>
            <person name="Mock T."/>
            <person name="Valentin K."/>
            <person name="Verret F."/>
            <person name="Berges J.A."/>
            <person name="Brownlee C."/>
            <person name="Cadoret J.P."/>
            <person name="Chiovitti A."/>
            <person name="Choi C.J."/>
            <person name="Coesel S."/>
            <person name="De Martino A."/>
            <person name="Detter J.C."/>
            <person name="Durkin C."/>
            <person name="Falciatore A."/>
            <person name="Fournet J."/>
            <person name="Haruta M."/>
            <person name="Huysman M.J."/>
            <person name="Jenkins B.D."/>
            <person name="Jiroutova K."/>
            <person name="Jorgensen R.E."/>
            <person name="Joubert Y."/>
            <person name="Kaplan A."/>
            <person name="Kroger N."/>
            <person name="Kroth P.G."/>
            <person name="La Roche J."/>
            <person name="Lindquist E."/>
            <person name="Lommer M."/>
            <person name="Martin-Jezequel V."/>
            <person name="Lopez P.J."/>
            <person name="Lucas S."/>
            <person name="Mangogna M."/>
            <person name="McGinnis K."/>
            <person name="Medlin L.K."/>
            <person name="Montsant A."/>
            <person name="Oudot-Le Secq M.P."/>
            <person name="Napoli C."/>
            <person name="Obornik M."/>
            <person name="Parker M.S."/>
            <person name="Petit J.L."/>
            <person name="Porcel B.M."/>
            <person name="Poulsen N."/>
            <person name="Robison M."/>
            <person name="Rychlewski L."/>
            <person name="Rynearson T.A."/>
            <person name="Schmutz J."/>
            <person name="Shapiro H."/>
            <person name="Siaut M."/>
            <person name="Stanley M."/>
            <person name="Sussman M.R."/>
            <person name="Taylor A.R."/>
            <person name="Vardi A."/>
            <person name="von Dassow P."/>
            <person name="Vyverman W."/>
            <person name="Willis A."/>
            <person name="Wyrwicz L.S."/>
            <person name="Rokhsar D.S."/>
            <person name="Weissenbach J."/>
            <person name="Armbrust E.V."/>
            <person name="Green B.R."/>
            <person name="Van de Peer Y."/>
            <person name="Grigoriev I.V."/>
        </authorList>
    </citation>
    <scope>NUCLEOTIDE SEQUENCE [LARGE SCALE GENOMIC DNA]</scope>
    <source>
        <strain evidence="11 12">CCAP 1055/1</strain>
    </source>
</reference>
<evidence type="ECO:0000256" key="10">
    <source>
        <dbReference type="SAM" id="MobiDB-lite"/>
    </source>
</evidence>
<evidence type="ECO:0000256" key="4">
    <source>
        <dbReference type="ARBA" id="ARBA00022448"/>
    </source>
</evidence>
<reference evidence="12" key="2">
    <citation type="submission" date="2008-08" db="EMBL/GenBank/DDBJ databases">
        <authorList>
            <consortium name="Diatom Consortium"/>
            <person name="Grigoriev I."/>
            <person name="Grimwood J."/>
            <person name="Kuo A."/>
            <person name="Otillar R.P."/>
            <person name="Salamov A."/>
            <person name="Detter J.C."/>
            <person name="Lindquist E."/>
            <person name="Shapiro H."/>
            <person name="Lucas S."/>
            <person name="Glavina del Rio T."/>
            <person name="Pitluck S."/>
            <person name="Rokhsar D."/>
            <person name="Bowler C."/>
        </authorList>
    </citation>
    <scope>GENOME REANNOTATION</scope>
    <source>
        <strain evidence="12">CCAP 1055/1</strain>
    </source>
</reference>
<evidence type="ECO:0000256" key="7">
    <source>
        <dbReference type="ARBA" id="ARBA00023136"/>
    </source>
</evidence>
<keyword evidence="5" id="KW-0653">Protein transport</keyword>
<evidence type="ECO:0000313" key="12">
    <source>
        <dbReference type="Proteomes" id="UP000000759"/>
    </source>
</evidence>
<comment type="subcellular location">
    <subcellularLocation>
        <location evidence="1">Golgi apparatus membrane</location>
        <topology evidence="1">Peripheral membrane protein</topology>
    </subcellularLocation>
</comment>
<dbReference type="PANTHER" id="PTHR21311:SF0">
    <property type="entry name" value="CONSERVED OLIGOMERIC GOLGI COMPLEX SUBUNIT 8"/>
    <property type="match status" value="1"/>
</dbReference>
<dbReference type="Proteomes" id="UP000000759">
    <property type="component" value="Chromosome 1"/>
</dbReference>
<dbReference type="RefSeq" id="XP_002177368.1">
    <property type="nucleotide sequence ID" value="XM_002177332.1"/>
</dbReference>
<keyword evidence="4" id="KW-0813">Transport</keyword>
<evidence type="ECO:0000256" key="1">
    <source>
        <dbReference type="ARBA" id="ARBA00004395"/>
    </source>
</evidence>
<dbReference type="PaxDb" id="2850-Phatr43008"/>
<dbReference type="GO" id="GO:0017119">
    <property type="term" value="C:Golgi transport complex"/>
    <property type="evidence" value="ECO:0007669"/>
    <property type="project" value="InterPro"/>
</dbReference>